<dbReference type="HOGENOM" id="CLU_1654338_0_0_1"/>
<sequence>MNYLAKTMKTRNPLGLQFAKLTDYLSGDITFVKIPPYNSTKGSVLTARPLTRSRFFLKIRAIYLDALRTSLVDSAVFTYCTSVSHFRRRTGKSFTSAHFYSKTLIESNSHHLRHHLRQMMTLMYHKDNLQWLCKNINFVKGKEQSMVQELESLITMKCYK</sequence>
<proteinExistence type="predicted"/>
<dbReference type="EMBL" id="GL763567">
    <property type="protein sequence ID" value="EFZ19437.1"/>
    <property type="molecule type" value="Genomic_DNA"/>
</dbReference>
<accession>E9IJ16</accession>
<reference evidence="1" key="1">
    <citation type="journal article" date="2011" name="Proc. Natl. Acad. Sci. U.S.A.">
        <title>The genome of the fire ant Solenopsis invicta.</title>
        <authorList>
            <person name="Wurm Y."/>
            <person name="Wang J."/>
            <person name="Riba-Grognuz O."/>
            <person name="Corona M."/>
            <person name="Nygaard S."/>
            <person name="Hunt B.G."/>
            <person name="Ingram K.K."/>
            <person name="Falquet L."/>
            <person name="Nipitwattanaphon M."/>
            <person name="Gotzek D."/>
            <person name="Dijkstra M.B."/>
            <person name="Oettler J."/>
            <person name="Comtesse F."/>
            <person name="Shih C.J."/>
            <person name="Wu W.J."/>
            <person name="Yang C.C."/>
            <person name="Thomas J."/>
            <person name="Beaudoing E."/>
            <person name="Pradervand S."/>
            <person name="Flegel V."/>
            <person name="Cook E.D."/>
            <person name="Fabbretti R."/>
            <person name="Stockinger H."/>
            <person name="Long L."/>
            <person name="Farmerie W.G."/>
            <person name="Oakey J."/>
            <person name="Boomsma J.J."/>
            <person name="Pamilo P."/>
            <person name="Yi S.V."/>
            <person name="Heinze J."/>
            <person name="Goodisman M.A."/>
            <person name="Farinelli L."/>
            <person name="Harshman K."/>
            <person name="Hulo N."/>
            <person name="Cerutti L."/>
            <person name="Xenarios I."/>
            <person name="Shoemaker D."/>
            <person name="Keller L."/>
        </authorList>
    </citation>
    <scope>NUCLEOTIDE SEQUENCE [LARGE SCALE GENOMIC DNA]</scope>
</reference>
<evidence type="ECO:0000313" key="1">
    <source>
        <dbReference type="EMBL" id="EFZ19437.1"/>
    </source>
</evidence>
<gene>
    <name evidence="1" type="ORF">SINV_07890</name>
</gene>
<protein>
    <submittedName>
        <fullName evidence="1">Uncharacterized protein</fullName>
    </submittedName>
</protein>
<name>E9IJ16_SOLIN</name>
<organism>
    <name type="scientific">Solenopsis invicta</name>
    <name type="common">Red imported fire ant</name>
    <name type="synonym">Solenopsis wagneri</name>
    <dbReference type="NCBI Taxonomy" id="13686"/>
    <lineage>
        <taxon>Eukaryota</taxon>
        <taxon>Metazoa</taxon>
        <taxon>Ecdysozoa</taxon>
        <taxon>Arthropoda</taxon>
        <taxon>Hexapoda</taxon>
        <taxon>Insecta</taxon>
        <taxon>Pterygota</taxon>
        <taxon>Neoptera</taxon>
        <taxon>Endopterygota</taxon>
        <taxon>Hymenoptera</taxon>
        <taxon>Apocrita</taxon>
        <taxon>Aculeata</taxon>
        <taxon>Formicoidea</taxon>
        <taxon>Formicidae</taxon>
        <taxon>Myrmicinae</taxon>
        <taxon>Solenopsis</taxon>
    </lineage>
</organism>
<feature type="non-terminal residue" evidence="1">
    <location>
        <position position="160"/>
    </location>
</feature>
<dbReference type="AlphaFoldDB" id="E9IJ16"/>